<organism evidence="2">
    <name type="scientific">Cupriavidus necator</name>
    <name type="common">Alcaligenes eutrophus</name>
    <name type="synonym">Ralstonia eutropha</name>
    <dbReference type="NCBI Taxonomy" id="106590"/>
    <lineage>
        <taxon>Bacteria</taxon>
        <taxon>Pseudomonadati</taxon>
        <taxon>Pseudomonadota</taxon>
        <taxon>Betaproteobacteria</taxon>
        <taxon>Burkholderiales</taxon>
        <taxon>Burkholderiaceae</taxon>
        <taxon>Cupriavidus</taxon>
    </lineage>
</organism>
<proteinExistence type="predicted"/>
<dbReference type="AlphaFoldDB" id="A0A1K0IQG7"/>
<protein>
    <submittedName>
        <fullName evidence="2">Uncharacterized protein</fullName>
    </submittedName>
</protein>
<evidence type="ECO:0000256" key="1">
    <source>
        <dbReference type="SAM" id="Phobius"/>
    </source>
</evidence>
<feature type="transmembrane region" description="Helical" evidence="1">
    <location>
        <begin position="66"/>
        <end position="87"/>
    </location>
</feature>
<keyword evidence="1" id="KW-1133">Transmembrane helix</keyword>
<evidence type="ECO:0000313" key="2">
    <source>
        <dbReference type="EMBL" id="SCU96986.1"/>
    </source>
</evidence>
<reference evidence="2" key="1">
    <citation type="submission" date="2016-09" db="EMBL/GenBank/DDBJ databases">
        <authorList>
            <person name="Capua I."/>
            <person name="De Benedictis P."/>
            <person name="Joannis T."/>
            <person name="Lombin L.H."/>
            <person name="Cattoli G."/>
        </authorList>
    </citation>
    <scope>NUCLEOTIDE SEQUENCE</scope>
    <source>
        <strain evidence="2">B9</strain>
    </source>
</reference>
<gene>
    <name evidence="2" type="ORF">CNECB9_5410004</name>
</gene>
<keyword evidence="1" id="KW-0472">Membrane</keyword>
<feature type="transmembrane region" description="Helical" evidence="1">
    <location>
        <begin position="283"/>
        <end position="304"/>
    </location>
</feature>
<keyword evidence="1" id="KW-0812">Transmembrane</keyword>
<name>A0A1K0IQG7_CUPNE</name>
<dbReference type="EMBL" id="FMSH01000492">
    <property type="protein sequence ID" value="SCU96986.1"/>
    <property type="molecule type" value="Genomic_DNA"/>
</dbReference>
<feature type="transmembrane region" description="Helical" evidence="1">
    <location>
        <begin position="158"/>
        <end position="178"/>
    </location>
</feature>
<feature type="transmembrane region" description="Helical" evidence="1">
    <location>
        <begin position="93"/>
        <end position="116"/>
    </location>
</feature>
<feature type="transmembrane region" description="Helical" evidence="1">
    <location>
        <begin position="184"/>
        <end position="204"/>
    </location>
</feature>
<accession>A0A1K0IQG7</accession>
<feature type="transmembrane region" description="Helical" evidence="1">
    <location>
        <begin position="27"/>
        <end position="54"/>
    </location>
</feature>
<feature type="transmembrane region" description="Helical" evidence="1">
    <location>
        <begin position="310"/>
        <end position="332"/>
    </location>
</feature>
<sequence>MRAFALVIGTVGFPAAALRIFPVARAVAPHLIALLLFPVLARVDPVAGVAAQVAEVRVMAAPARRFTRVPCAFGAAAPLALGVLVVALPCLRIAPFAGTLPAIAAVQAVAQVAAIARAGRVFRVPAGAVRFVEIPVRAGGAAVAGLARGHLLALTPRLPALLFGFRLPVIVFPCLAALARGARIALIVVVAHAVFLTVCVWRHVRAHMPCANRWRVIRKGQDSYRAAGCPRTGVCRHFGARYPCNGFRACKGCRAGKACRAAGSTWCEAGCPTRNRGGARAAILPPVAAFGLVYFVLLVLVDFVDLVDLVVVAFAGAAALPATVVAGAGSIFDLANAK</sequence>